<sequence>MEPFTLKAIYRAWKSAESRFDMDLKSIDPESMLQDYTIIARTDSVAVGPTITAWAMRPTGPDGMYDPEGTPQK</sequence>
<feature type="non-terminal residue" evidence="1">
    <location>
        <position position="73"/>
    </location>
</feature>
<proteinExistence type="predicted"/>
<accession>A0A9W8H6P3</accession>
<comment type="caution">
    <text evidence="1">The sequence shown here is derived from an EMBL/GenBank/DDBJ whole genome shotgun (WGS) entry which is preliminary data.</text>
</comment>
<name>A0A9W8H6P3_9FUNG</name>
<evidence type="ECO:0000313" key="2">
    <source>
        <dbReference type="Proteomes" id="UP001140172"/>
    </source>
</evidence>
<dbReference type="AlphaFoldDB" id="A0A9W8H6P3"/>
<dbReference type="Proteomes" id="UP001140172">
    <property type="component" value="Unassembled WGS sequence"/>
</dbReference>
<protein>
    <submittedName>
        <fullName evidence="1">Uncharacterized protein</fullName>
    </submittedName>
</protein>
<dbReference type="EMBL" id="JANBUM010000258">
    <property type="protein sequence ID" value="KAJ2780259.1"/>
    <property type="molecule type" value="Genomic_DNA"/>
</dbReference>
<reference evidence="1" key="1">
    <citation type="submission" date="2022-07" db="EMBL/GenBank/DDBJ databases">
        <title>Phylogenomic reconstructions and comparative analyses of Kickxellomycotina fungi.</title>
        <authorList>
            <person name="Reynolds N.K."/>
            <person name="Stajich J.E."/>
            <person name="Barry K."/>
            <person name="Grigoriev I.V."/>
            <person name="Crous P."/>
            <person name="Smith M.E."/>
        </authorList>
    </citation>
    <scope>NUCLEOTIDE SEQUENCE</scope>
    <source>
        <strain evidence="1">BCRC 34489</strain>
    </source>
</reference>
<keyword evidence="2" id="KW-1185">Reference proteome</keyword>
<evidence type="ECO:0000313" key="1">
    <source>
        <dbReference type="EMBL" id="KAJ2780259.1"/>
    </source>
</evidence>
<gene>
    <name evidence="1" type="ORF">GGI15_003595</name>
</gene>
<dbReference type="OrthoDB" id="5724288at2759"/>
<organism evidence="1 2">
    <name type="scientific">Coemansia interrupta</name>
    <dbReference type="NCBI Taxonomy" id="1126814"/>
    <lineage>
        <taxon>Eukaryota</taxon>
        <taxon>Fungi</taxon>
        <taxon>Fungi incertae sedis</taxon>
        <taxon>Zoopagomycota</taxon>
        <taxon>Kickxellomycotina</taxon>
        <taxon>Kickxellomycetes</taxon>
        <taxon>Kickxellales</taxon>
        <taxon>Kickxellaceae</taxon>
        <taxon>Coemansia</taxon>
    </lineage>
</organism>